<dbReference type="RefSeq" id="WP_241996450.1">
    <property type="nucleotide sequence ID" value="NZ_SLWR01000012.1"/>
</dbReference>
<sequence>MRHGWEGVVLKLFRGKDFTFSVTGAEQVTDHPHSFVVRRQGARRTPGPGQSPGILARVIKPLDLADRTLAERLLTIQHRAYAVEAELIGFDGIPPLQEDLDGLMSSTEHWLGRYDGDVLVGAVAYELEDDLVDITRLIVDPAHARRGHGRALLDHLDELEPRRTSVVSTGTANTPAANLYKSRGYRETGRTEIAPGVTVTHFKRES</sequence>
<evidence type="ECO:0000313" key="5">
    <source>
        <dbReference type="Proteomes" id="UP000295573"/>
    </source>
</evidence>
<accession>A0A4R2IG69</accession>
<dbReference type="AlphaFoldDB" id="A0A4R2IG69"/>
<dbReference type="InterPro" id="IPR016181">
    <property type="entry name" value="Acyl_CoA_acyltransferase"/>
</dbReference>
<dbReference type="Pfam" id="PF13508">
    <property type="entry name" value="Acetyltransf_7"/>
    <property type="match status" value="1"/>
</dbReference>
<dbReference type="GO" id="GO:0016747">
    <property type="term" value="F:acyltransferase activity, transferring groups other than amino-acyl groups"/>
    <property type="evidence" value="ECO:0007669"/>
    <property type="project" value="InterPro"/>
</dbReference>
<dbReference type="PANTHER" id="PTHR43877:SF2">
    <property type="entry name" value="AMINOALKYLPHOSPHONATE N-ACETYLTRANSFERASE-RELATED"/>
    <property type="match status" value="1"/>
</dbReference>
<reference evidence="4 5" key="1">
    <citation type="journal article" date="2015" name="Stand. Genomic Sci.">
        <title>Genomic Encyclopedia of Bacterial and Archaeal Type Strains, Phase III: the genomes of soil and plant-associated and newly described type strains.</title>
        <authorList>
            <person name="Whitman W.B."/>
            <person name="Woyke T."/>
            <person name="Klenk H.P."/>
            <person name="Zhou Y."/>
            <person name="Lilburn T.G."/>
            <person name="Beck B.J."/>
            <person name="De Vos P."/>
            <person name="Vandamme P."/>
            <person name="Eisen J.A."/>
            <person name="Garrity G."/>
            <person name="Hugenholtz P."/>
            <person name="Kyrpides N.C."/>
        </authorList>
    </citation>
    <scope>NUCLEOTIDE SEQUENCE [LARGE SCALE GENOMIC DNA]</scope>
    <source>
        <strain evidence="4 5">VKM Ac-2541</strain>
    </source>
</reference>
<keyword evidence="5" id="KW-1185">Reference proteome</keyword>
<proteinExistence type="predicted"/>
<dbReference type="PROSITE" id="PS51186">
    <property type="entry name" value="GNAT"/>
    <property type="match status" value="1"/>
</dbReference>
<keyword evidence="1 4" id="KW-0808">Transferase</keyword>
<dbReference type="Gene3D" id="3.40.630.30">
    <property type="match status" value="1"/>
</dbReference>
<dbReference type="EMBL" id="SLWR01000012">
    <property type="protein sequence ID" value="TCO43703.1"/>
    <property type="molecule type" value="Genomic_DNA"/>
</dbReference>
<evidence type="ECO:0000256" key="1">
    <source>
        <dbReference type="ARBA" id="ARBA00022679"/>
    </source>
</evidence>
<dbReference type="Proteomes" id="UP000295573">
    <property type="component" value="Unassembled WGS sequence"/>
</dbReference>
<organism evidence="4 5">
    <name type="scientific">Kribbella antiqua</name>
    <dbReference type="NCBI Taxonomy" id="2512217"/>
    <lineage>
        <taxon>Bacteria</taxon>
        <taxon>Bacillati</taxon>
        <taxon>Actinomycetota</taxon>
        <taxon>Actinomycetes</taxon>
        <taxon>Propionibacteriales</taxon>
        <taxon>Kribbellaceae</taxon>
        <taxon>Kribbella</taxon>
    </lineage>
</organism>
<protein>
    <submittedName>
        <fullName evidence="4">Acetyltransferase (GNAT) family protein</fullName>
    </submittedName>
</protein>
<dbReference type="CDD" id="cd04301">
    <property type="entry name" value="NAT_SF"/>
    <property type="match status" value="1"/>
</dbReference>
<comment type="caution">
    <text evidence="4">The sequence shown here is derived from an EMBL/GenBank/DDBJ whole genome shotgun (WGS) entry which is preliminary data.</text>
</comment>
<name>A0A4R2IG69_9ACTN</name>
<feature type="domain" description="N-acetyltransferase" evidence="3">
    <location>
        <begin position="64"/>
        <end position="205"/>
    </location>
</feature>
<gene>
    <name evidence="4" type="ORF">EV646_112281</name>
</gene>
<dbReference type="PANTHER" id="PTHR43877">
    <property type="entry name" value="AMINOALKYLPHOSPHONATE N-ACETYLTRANSFERASE-RELATED-RELATED"/>
    <property type="match status" value="1"/>
</dbReference>
<dbReference type="InterPro" id="IPR000182">
    <property type="entry name" value="GNAT_dom"/>
</dbReference>
<dbReference type="SUPFAM" id="SSF55729">
    <property type="entry name" value="Acyl-CoA N-acyltransferases (Nat)"/>
    <property type="match status" value="1"/>
</dbReference>
<evidence type="ECO:0000256" key="2">
    <source>
        <dbReference type="ARBA" id="ARBA00023315"/>
    </source>
</evidence>
<evidence type="ECO:0000313" key="4">
    <source>
        <dbReference type="EMBL" id="TCO43703.1"/>
    </source>
</evidence>
<evidence type="ECO:0000259" key="3">
    <source>
        <dbReference type="PROSITE" id="PS51186"/>
    </source>
</evidence>
<dbReference type="InterPro" id="IPR050832">
    <property type="entry name" value="Bact_Acetyltransf"/>
</dbReference>
<keyword evidence="2" id="KW-0012">Acyltransferase</keyword>